<reference evidence="2" key="1">
    <citation type="submission" date="2022-05" db="EMBL/GenBank/DDBJ databases">
        <authorList>
            <person name="Jo J.-H."/>
            <person name="Im W.-T."/>
        </authorList>
    </citation>
    <scope>NUCLEOTIDE SEQUENCE</scope>
    <source>
        <strain evidence="2">SE158</strain>
    </source>
</reference>
<dbReference type="Gene3D" id="3.30.450.40">
    <property type="match status" value="1"/>
</dbReference>
<dbReference type="InterPro" id="IPR029016">
    <property type="entry name" value="GAF-like_dom_sf"/>
</dbReference>
<dbReference type="InterPro" id="IPR003018">
    <property type="entry name" value="GAF"/>
</dbReference>
<keyword evidence="3" id="KW-1185">Reference proteome</keyword>
<dbReference type="SUPFAM" id="SSF55781">
    <property type="entry name" value="GAF domain-like"/>
    <property type="match status" value="1"/>
</dbReference>
<evidence type="ECO:0000313" key="3">
    <source>
        <dbReference type="Proteomes" id="UP001165363"/>
    </source>
</evidence>
<protein>
    <submittedName>
        <fullName evidence="2">GAF domain-containing protein</fullName>
    </submittedName>
</protein>
<gene>
    <name evidence="2" type="ORF">LZ536_06380</name>
</gene>
<dbReference type="EMBL" id="JAMGBD010000001">
    <property type="protein sequence ID" value="MCL6683528.1"/>
    <property type="molecule type" value="Genomic_DNA"/>
</dbReference>
<organism evidence="2 3">
    <name type="scientific">Sphingomonas alba</name>
    <dbReference type="NCBI Taxonomy" id="2908208"/>
    <lineage>
        <taxon>Bacteria</taxon>
        <taxon>Pseudomonadati</taxon>
        <taxon>Pseudomonadota</taxon>
        <taxon>Alphaproteobacteria</taxon>
        <taxon>Sphingomonadales</taxon>
        <taxon>Sphingomonadaceae</taxon>
        <taxon>Sphingomonas</taxon>
    </lineage>
</organism>
<sequence length="178" mass="19102">MTVVITSVRDRVVQQIADRTEPGEILEDLCISFEGHSPGTRAGVTILDRHLHTFEHAIFPSLSPEYAKALQGIAVADKPGSCALAVYEGRTVVSTDVAADSRFTSAWKDLGLTHGLEALVSIPAKHSNGTALGTFVVAYPPKSGLNRSDLTTADAFAELCGLVLNYRRSRVDQEVHAT</sequence>
<dbReference type="RefSeq" id="WP_249847513.1">
    <property type="nucleotide sequence ID" value="NZ_JAMGBD010000001.1"/>
</dbReference>
<proteinExistence type="predicted"/>
<accession>A0ABT0RLL0</accession>
<feature type="domain" description="GAF" evidence="1">
    <location>
        <begin position="52"/>
        <end position="164"/>
    </location>
</feature>
<evidence type="ECO:0000259" key="1">
    <source>
        <dbReference type="Pfam" id="PF13185"/>
    </source>
</evidence>
<name>A0ABT0RLL0_9SPHN</name>
<dbReference type="Proteomes" id="UP001165363">
    <property type="component" value="Unassembled WGS sequence"/>
</dbReference>
<dbReference type="Pfam" id="PF13185">
    <property type="entry name" value="GAF_2"/>
    <property type="match status" value="1"/>
</dbReference>
<evidence type="ECO:0000313" key="2">
    <source>
        <dbReference type="EMBL" id="MCL6683528.1"/>
    </source>
</evidence>
<comment type="caution">
    <text evidence="2">The sequence shown here is derived from an EMBL/GenBank/DDBJ whole genome shotgun (WGS) entry which is preliminary data.</text>
</comment>